<feature type="transmembrane region" description="Helical" evidence="2">
    <location>
        <begin position="290"/>
        <end position="309"/>
    </location>
</feature>
<dbReference type="PANTHER" id="PTHR23028">
    <property type="entry name" value="ACETYLTRANSFERASE"/>
    <property type="match status" value="1"/>
</dbReference>
<dbReference type="Pfam" id="PF01757">
    <property type="entry name" value="Acyl_transf_3"/>
    <property type="match status" value="1"/>
</dbReference>
<feature type="domain" description="SGNH" evidence="4">
    <location>
        <begin position="480"/>
        <end position="684"/>
    </location>
</feature>
<dbReference type="EMBL" id="QEKW01000019">
    <property type="protein sequence ID" value="PVZ03908.1"/>
    <property type="molecule type" value="Genomic_DNA"/>
</dbReference>
<keyword evidence="6" id="KW-1185">Reference proteome</keyword>
<accession>A0A2U1EVF5</accession>
<dbReference type="GO" id="GO:0016747">
    <property type="term" value="F:acyltransferase activity, transferring groups other than amino-acyl groups"/>
    <property type="evidence" value="ECO:0007669"/>
    <property type="project" value="InterPro"/>
</dbReference>
<keyword evidence="2" id="KW-1133">Transmembrane helix</keyword>
<proteinExistence type="predicted"/>
<dbReference type="InterPro" id="IPR050879">
    <property type="entry name" value="Acyltransferase_3"/>
</dbReference>
<feature type="domain" description="Acyltransferase 3" evidence="3">
    <location>
        <begin position="43"/>
        <end position="368"/>
    </location>
</feature>
<evidence type="ECO:0000259" key="4">
    <source>
        <dbReference type="Pfam" id="PF19040"/>
    </source>
</evidence>
<dbReference type="InterPro" id="IPR002656">
    <property type="entry name" value="Acyl_transf_3_dom"/>
</dbReference>
<sequence>MMAADTGRDGDGAGDRRGGRGVTGAGATVGTHTPTARSARRPEIEGLRGLAAVLVVLYHVWVGRVSGGVDVFFLLSGFLVVGMLARTAIRGAAIDVVGTWTRLFWRLVPTAGLVLLASTIAAAVLLPPSTWSRNRHELLAAVGFVENWRLAADAVDYYASNGAASVAQHFWSLSIQAQCYLLAPLLVLLVAWWARARGADVRAALIAALSAVALASFTHSVLATASDQAFAYFDARTRIWEFALGGLLALVVDRFVLGRRTRAVLGWGGVAGLVTCGAVLDVGAAFPGYLALWPVLSAAAVIVAGRAGAGDRLLTTRTAQYLGRISYPLYLWHWPVLVVSLVLSGRAVAGAVDGLVVVVLALGLAVVTHHLVEEPLRQVSVHGRRLRAPVLVALPLLPALVALGVWSAAAAASTGPPVAVGDPDHPGAAILLQAHAPISEVAPVRPAIAQVQDDWAQYRDGCAPVEGHPVLEECVPVRAEGEPQRRVTVVGDSHMQQFLPALEPLARERGWEVRTLVRARCPFATTSESDPADSTCVEWNAAAIEHLAADPPDAVVTSATRDVRVGLTEQTPDGFVAAWQRLDGLGIPVLAVRDNPRYDHRPSECLERHGRGAPECEVPRGDLLAADPPYALRDDVPSGVAFLDLSNEICTPATCPPEIGNVLVYLDDNHLSASYSRTMSAAVRQQVPTLLGW</sequence>
<feature type="transmembrane region" description="Helical" evidence="2">
    <location>
        <begin position="175"/>
        <end position="194"/>
    </location>
</feature>
<dbReference type="InterPro" id="IPR043968">
    <property type="entry name" value="SGNH"/>
</dbReference>
<dbReference type="AlphaFoldDB" id="A0A2U1EVF5"/>
<gene>
    <name evidence="5" type="ORF">C8D89_11917</name>
</gene>
<dbReference type="Proteomes" id="UP000245639">
    <property type="component" value="Unassembled WGS sequence"/>
</dbReference>
<evidence type="ECO:0000256" key="1">
    <source>
        <dbReference type="SAM" id="MobiDB-lite"/>
    </source>
</evidence>
<evidence type="ECO:0000313" key="5">
    <source>
        <dbReference type="EMBL" id="PVZ03908.1"/>
    </source>
</evidence>
<evidence type="ECO:0000259" key="3">
    <source>
        <dbReference type="Pfam" id="PF01757"/>
    </source>
</evidence>
<dbReference type="GO" id="GO:0009103">
    <property type="term" value="P:lipopolysaccharide biosynthetic process"/>
    <property type="evidence" value="ECO:0007669"/>
    <property type="project" value="TreeGrafter"/>
</dbReference>
<protein>
    <submittedName>
        <fullName evidence="5">Peptidoglycan/LPS O-acetylase OafA/YrhL</fullName>
    </submittedName>
</protein>
<dbReference type="Pfam" id="PF19040">
    <property type="entry name" value="SGNH"/>
    <property type="match status" value="1"/>
</dbReference>
<dbReference type="PANTHER" id="PTHR23028:SF53">
    <property type="entry name" value="ACYL_TRANSF_3 DOMAIN-CONTAINING PROTEIN"/>
    <property type="match status" value="1"/>
</dbReference>
<feature type="region of interest" description="Disordered" evidence="1">
    <location>
        <begin position="1"/>
        <end position="40"/>
    </location>
</feature>
<feature type="transmembrane region" description="Helical" evidence="2">
    <location>
        <begin position="321"/>
        <end position="342"/>
    </location>
</feature>
<keyword evidence="2" id="KW-0812">Transmembrane</keyword>
<organism evidence="5 6">
    <name type="scientific">Actinomycetospora cinnamomea</name>
    <dbReference type="NCBI Taxonomy" id="663609"/>
    <lineage>
        <taxon>Bacteria</taxon>
        <taxon>Bacillati</taxon>
        <taxon>Actinomycetota</taxon>
        <taxon>Actinomycetes</taxon>
        <taxon>Pseudonocardiales</taxon>
        <taxon>Pseudonocardiaceae</taxon>
        <taxon>Actinomycetospora</taxon>
    </lineage>
</organism>
<name>A0A2U1EVF5_9PSEU</name>
<feature type="compositionally biased region" description="Basic and acidic residues" evidence="1">
    <location>
        <begin position="1"/>
        <end position="18"/>
    </location>
</feature>
<dbReference type="GO" id="GO:0016020">
    <property type="term" value="C:membrane"/>
    <property type="evidence" value="ECO:0007669"/>
    <property type="project" value="TreeGrafter"/>
</dbReference>
<feature type="transmembrane region" description="Helical" evidence="2">
    <location>
        <begin position="348"/>
        <end position="367"/>
    </location>
</feature>
<comment type="caution">
    <text evidence="5">The sequence shown here is derived from an EMBL/GenBank/DDBJ whole genome shotgun (WGS) entry which is preliminary data.</text>
</comment>
<feature type="transmembrane region" description="Helical" evidence="2">
    <location>
        <begin position="71"/>
        <end position="91"/>
    </location>
</feature>
<feature type="transmembrane region" description="Helical" evidence="2">
    <location>
        <begin position="201"/>
        <end position="219"/>
    </location>
</feature>
<evidence type="ECO:0000313" key="6">
    <source>
        <dbReference type="Proteomes" id="UP000245639"/>
    </source>
</evidence>
<evidence type="ECO:0000256" key="2">
    <source>
        <dbReference type="SAM" id="Phobius"/>
    </source>
</evidence>
<reference evidence="5 6" key="1">
    <citation type="submission" date="2018-04" db="EMBL/GenBank/DDBJ databases">
        <title>Genomic Encyclopedia of Type Strains, Phase IV (KMG-IV): sequencing the most valuable type-strain genomes for metagenomic binning, comparative biology and taxonomic classification.</title>
        <authorList>
            <person name="Goeker M."/>
        </authorList>
    </citation>
    <scope>NUCLEOTIDE SEQUENCE [LARGE SCALE GENOMIC DNA]</scope>
    <source>
        <strain evidence="5 6">DSM 45771</strain>
    </source>
</reference>
<feature type="transmembrane region" description="Helical" evidence="2">
    <location>
        <begin position="388"/>
        <end position="409"/>
    </location>
</feature>
<keyword evidence="2" id="KW-0472">Membrane</keyword>
<feature type="transmembrane region" description="Helical" evidence="2">
    <location>
        <begin position="264"/>
        <end position="284"/>
    </location>
</feature>
<feature type="transmembrane region" description="Helical" evidence="2">
    <location>
        <begin position="103"/>
        <end position="126"/>
    </location>
</feature>
<feature type="transmembrane region" description="Helical" evidence="2">
    <location>
        <begin position="239"/>
        <end position="257"/>
    </location>
</feature>